<evidence type="ECO:0000256" key="5">
    <source>
        <dbReference type="ARBA" id="ARBA00023239"/>
    </source>
</evidence>
<gene>
    <name evidence="7 8" type="primary">mltG</name>
    <name evidence="8" type="ORF">ACFOKJ_14230</name>
</gene>
<keyword evidence="6 7" id="KW-0961">Cell wall biogenesis/degradation</keyword>
<evidence type="ECO:0000256" key="3">
    <source>
        <dbReference type="ARBA" id="ARBA00022989"/>
    </source>
</evidence>
<dbReference type="EC" id="4.2.2.29" evidence="7"/>
<organism evidence="8 9">
    <name type="scientific">Vogesella amnigena</name>
    <dbReference type="NCBI Taxonomy" id="1507449"/>
    <lineage>
        <taxon>Bacteria</taxon>
        <taxon>Pseudomonadati</taxon>
        <taxon>Pseudomonadota</taxon>
        <taxon>Betaproteobacteria</taxon>
        <taxon>Neisseriales</taxon>
        <taxon>Chromobacteriaceae</taxon>
        <taxon>Vogesella</taxon>
    </lineage>
</organism>
<dbReference type="PANTHER" id="PTHR30518">
    <property type="entry name" value="ENDOLYTIC MUREIN TRANSGLYCOSYLASE"/>
    <property type="match status" value="1"/>
</dbReference>
<dbReference type="EMBL" id="JBHRYH010000044">
    <property type="protein sequence ID" value="MFC3627272.1"/>
    <property type="molecule type" value="Genomic_DNA"/>
</dbReference>
<proteinExistence type="inferred from homology"/>
<feature type="site" description="Important for catalytic activity" evidence="7">
    <location>
        <position position="212"/>
    </location>
</feature>
<dbReference type="CDD" id="cd08010">
    <property type="entry name" value="MltG_like"/>
    <property type="match status" value="1"/>
</dbReference>
<dbReference type="Pfam" id="PF02618">
    <property type="entry name" value="YceG"/>
    <property type="match status" value="1"/>
</dbReference>
<name>A0ABV7TX84_9NEIS</name>
<comment type="function">
    <text evidence="7">Functions as a peptidoglycan terminase that cleaves nascent peptidoglycan strands endolytically to terminate their elongation.</text>
</comment>
<dbReference type="PANTHER" id="PTHR30518:SF2">
    <property type="entry name" value="ENDOLYTIC MUREIN TRANSGLYCOSYLASE"/>
    <property type="match status" value="1"/>
</dbReference>
<evidence type="ECO:0000313" key="8">
    <source>
        <dbReference type="EMBL" id="MFC3627272.1"/>
    </source>
</evidence>
<dbReference type="InterPro" id="IPR003770">
    <property type="entry name" value="MLTG-like"/>
</dbReference>
<dbReference type="Gene3D" id="3.30.1490.480">
    <property type="entry name" value="Endolytic murein transglycosylase"/>
    <property type="match status" value="1"/>
</dbReference>
<keyword evidence="7" id="KW-0997">Cell inner membrane</keyword>
<keyword evidence="9" id="KW-1185">Reference proteome</keyword>
<keyword evidence="4 7" id="KW-0472">Membrane</keyword>
<keyword evidence="3 7" id="KW-1133">Transmembrane helix</keyword>
<comment type="catalytic activity">
    <reaction evidence="7">
        <text>a peptidoglycan chain = a peptidoglycan chain with N-acetyl-1,6-anhydromuramyl-[peptide] at the reducing end + a peptidoglycan chain with N-acetylglucosamine at the non-reducing end.</text>
        <dbReference type="EC" id="4.2.2.29"/>
    </reaction>
</comment>
<dbReference type="Proteomes" id="UP001595636">
    <property type="component" value="Unassembled WGS sequence"/>
</dbReference>
<evidence type="ECO:0000256" key="6">
    <source>
        <dbReference type="ARBA" id="ARBA00023316"/>
    </source>
</evidence>
<comment type="similarity">
    <text evidence="7">Belongs to the transglycosylase MltG family.</text>
</comment>
<dbReference type="NCBIfam" id="TIGR00247">
    <property type="entry name" value="endolytic transglycosylase MltG"/>
    <property type="match status" value="1"/>
</dbReference>
<evidence type="ECO:0000256" key="2">
    <source>
        <dbReference type="ARBA" id="ARBA00022692"/>
    </source>
</evidence>
<evidence type="ECO:0000256" key="1">
    <source>
        <dbReference type="ARBA" id="ARBA00022475"/>
    </source>
</evidence>
<keyword evidence="1 7" id="KW-1003">Cell membrane</keyword>
<reference evidence="9" key="1">
    <citation type="journal article" date="2019" name="Int. J. Syst. Evol. Microbiol.">
        <title>The Global Catalogue of Microorganisms (GCM) 10K type strain sequencing project: providing services to taxonomists for standard genome sequencing and annotation.</title>
        <authorList>
            <consortium name="The Broad Institute Genomics Platform"/>
            <consortium name="The Broad Institute Genome Sequencing Center for Infectious Disease"/>
            <person name="Wu L."/>
            <person name="Ma J."/>
        </authorList>
    </citation>
    <scope>NUCLEOTIDE SEQUENCE [LARGE SCALE GENOMIC DNA]</scope>
    <source>
        <strain evidence="9">KCTC 42195</strain>
    </source>
</reference>
<dbReference type="RefSeq" id="WP_390280755.1">
    <property type="nucleotide sequence ID" value="NZ_JBHRYH010000044.1"/>
</dbReference>
<evidence type="ECO:0000313" key="9">
    <source>
        <dbReference type="Proteomes" id="UP001595636"/>
    </source>
</evidence>
<sequence>MIRNLLRVLALLATLAAVWLAWVIVVPVNPPGQPYTVTVGPNRTMMQLARTLENDGAIRNRWVLVALSRMMGVDRRLKPGMYQFGSATAMWQYLSRFGDGHPDQSSVTIIEGWNFRQFRNALRKESDLRQDTSGWSEQRLLAELGISATAAEGLFFPSTYFYTPGSSDLEVYRRAYQSMQQQLQTVWEARRTDLPYTSPYELLIMASLIEKETAHEEDRGMVASVFVNRLRVGMRLQTDPSVIYGMGERYRGNIGKADLRRDSPYNTYTRAGLTPTPIALPGRASLDAAANPTPSRALYFVAKGDGSGQSQFSETLDEHNAAVREYILKKGQ</sequence>
<comment type="caution">
    <text evidence="8">The sequence shown here is derived from an EMBL/GenBank/DDBJ whole genome shotgun (WGS) entry which is preliminary data.</text>
</comment>
<dbReference type="Gene3D" id="3.30.160.60">
    <property type="entry name" value="Classic Zinc Finger"/>
    <property type="match status" value="1"/>
</dbReference>
<dbReference type="HAMAP" id="MF_02065">
    <property type="entry name" value="MltG"/>
    <property type="match status" value="1"/>
</dbReference>
<evidence type="ECO:0000256" key="4">
    <source>
        <dbReference type="ARBA" id="ARBA00023136"/>
    </source>
</evidence>
<accession>A0ABV7TX84</accession>
<protein>
    <recommendedName>
        <fullName evidence="7">Endolytic murein transglycosylase</fullName>
        <ecNumber evidence="7">4.2.2.29</ecNumber>
    </recommendedName>
    <alternativeName>
        <fullName evidence="7">Peptidoglycan lytic transglycosylase</fullName>
    </alternativeName>
    <alternativeName>
        <fullName evidence="7">Peptidoglycan polymerization terminase</fullName>
    </alternativeName>
</protein>
<keyword evidence="5 7" id="KW-0456">Lyase</keyword>
<keyword evidence="2 7" id="KW-0812">Transmembrane</keyword>
<evidence type="ECO:0000256" key="7">
    <source>
        <dbReference type="HAMAP-Rule" id="MF_02065"/>
    </source>
</evidence>